<feature type="region of interest" description="Disordered" evidence="1">
    <location>
        <begin position="90"/>
        <end position="113"/>
    </location>
</feature>
<reference evidence="2" key="2">
    <citation type="submission" date="2021-09" db="EMBL/GenBank/DDBJ databases">
        <authorList>
            <person name="Jia N."/>
            <person name="Wang J."/>
            <person name="Shi W."/>
            <person name="Du L."/>
            <person name="Sun Y."/>
            <person name="Zhan W."/>
            <person name="Jiang J."/>
            <person name="Wang Q."/>
            <person name="Zhang B."/>
            <person name="Ji P."/>
            <person name="Sakyi L.B."/>
            <person name="Cui X."/>
            <person name="Yuan T."/>
            <person name="Jiang B."/>
            <person name="Yang W."/>
            <person name="Lam T.T.-Y."/>
            <person name="Chang Q."/>
            <person name="Ding S."/>
            <person name="Wang X."/>
            <person name="Zhu J."/>
            <person name="Ruan X."/>
            <person name="Zhao L."/>
            <person name="Wei J."/>
            <person name="Que T."/>
            <person name="Du C."/>
            <person name="Cheng J."/>
            <person name="Dai P."/>
            <person name="Han X."/>
            <person name="Huang E."/>
            <person name="Gao Y."/>
            <person name="Liu J."/>
            <person name="Shao H."/>
            <person name="Ye R."/>
            <person name="Li L."/>
            <person name="Wei W."/>
            <person name="Wang X."/>
            <person name="Wang C."/>
            <person name="Huo Q."/>
            <person name="Li W."/>
            <person name="Guo W."/>
            <person name="Chen H."/>
            <person name="Chen S."/>
            <person name="Zhou L."/>
            <person name="Zhou L."/>
            <person name="Ni X."/>
            <person name="Tian J."/>
            <person name="Zhou Y."/>
            <person name="Sheng Y."/>
            <person name="Liu T."/>
            <person name="Pan Y."/>
            <person name="Xia L."/>
            <person name="Li J."/>
            <person name="Zhao F."/>
            <person name="Cao W."/>
        </authorList>
    </citation>
    <scope>NUCLEOTIDE SEQUENCE</scope>
    <source>
        <strain evidence="2">Rsan-2018</strain>
        <tissue evidence="2">Larvae</tissue>
    </source>
</reference>
<dbReference type="EMBL" id="JABSTV010001249">
    <property type="protein sequence ID" value="KAH7963328.1"/>
    <property type="molecule type" value="Genomic_DNA"/>
</dbReference>
<accession>A0A9D4T1L9</accession>
<dbReference type="Gene3D" id="1.10.287.1490">
    <property type="match status" value="1"/>
</dbReference>
<protein>
    <submittedName>
        <fullName evidence="2">Uncharacterized protein</fullName>
    </submittedName>
</protein>
<feature type="compositionally biased region" description="Basic and acidic residues" evidence="1">
    <location>
        <begin position="90"/>
        <end position="110"/>
    </location>
</feature>
<proteinExistence type="predicted"/>
<dbReference type="GO" id="GO:0015631">
    <property type="term" value="F:tubulin binding"/>
    <property type="evidence" value="ECO:0007669"/>
    <property type="project" value="InterPro"/>
</dbReference>
<dbReference type="PANTHER" id="PTHR15614:SF2">
    <property type="entry name" value="INTRAFLAGELLAR TRANSPORT PROTEIN 81 HOMOLOG"/>
    <property type="match status" value="1"/>
</dbReference>
<sequence length="163" mass="18331">MATLEDMSAMVTSLNKRITERKGRLAPAIKDLRPLRKTYQDVTMEYEKKKAAYDTCAAGLETTLTSLEQFEQCGQMPHSCRAKLGHEIAEQEKRGKALRERQKELREKQASLRAQTEQWTHLQALLRAKMAAVTASTQWHQGAPPPGSAAAHGDTNSRDWLVL</sequence>
<evidence type="ECO:0000313" key="3">
    <source>
        <dbReference type="Proteomes" id="UP000821837"/>
    </source>
</evidence>
<dbReference type="GO" id="GO:0036064">
    <property type="term" value="C:ciliary basal body"/>
    <property type="evidence" value="ECO:0007669"/>
    <property type="project" value="TreeGrafter"/>
</dbReference>
<evidence type="ECO:0000256" key="1">
    <source>
        <dbReference type="SAM" id="MobiDB-lite"/>
    </source>
</evidence>
<evidence type="ECO:0000313" key="2">
    <source>
        <dbReference type="EMBL" id="KAH7963328.1"/>
    </source>
</evidence>
<keyword evidence="3" id="KW-1185">Reference proteome</keyword>
<reference evidence="2" key="1">
    <citation type="journal article" date="2020" name="Cell">
        <title>Large-Scale Comparative Analyses of Tick Genomes Elucidate Their Genetic Diversity and Vector Capacities.</title>
        <authorList>
            <consortium name="Tick Genome and Microbiome Consortium (TIGMIC)"/>
            <person name="Jia N."/>
            <person name="Wang J."/>
            <person name="Shi W."/>
            <person name="Du L."/>
            <person name="Sun Y."/>
            <person name="Zhan W."/>
            <person name="Jiang J.F."/>
            <person name="Wang Q."/>
            <person name="Zhang B."/>
            <person name="Ji P."/>
            <person name="Bell-Sakyi L."/>
            <person name="Cui X.M."/>
            <person name="Yuan T.T."/>
            <person name="Jiang B.G."/>
            <person name="Yang W.F."/>
            <person name="Lam T.T."/>
            <person name="Chang Q.C."/>
            <person name="Ding S.J."/>
            <person name="Wang X.J."/>
            <person name="Zhu J.G."/>
            <person name="Ruan X.D."/>
            <person name="Zhao L."/>
            <person name="Wei J.T."/>
            <person name="Ye R.Z."/>
            <person name="Que T.C."/>
            <person name="Du C.H."/>
            <person name="Zhou Y.H."/>
            <person name="Cheng J.X."/>
            <person name="Dai P.F."/>
            <person name="Guo W.B."/>
            <person name="Han X.H."/>
            <person name="Huang E.J."/>
            <person name="Li L.F."/>
            <person name="Wei W."/>
            <person name="Gao Y.C."/>
            <person name="Liu J.Z."/>
            <person name="Shao H.Z."/>
            <person name="Wang X."/>
            <person name="Wang C.C."/>
            <person name="Yang T.C."/>
            <person name="Huo Q.B."/>
            <person name="Li W."/>
            <person name="Chen H.Y."/>
            <person name="Chen S.E."/>
            <person name="Zhou L.G."/>
            <person name="Ni X.B."/>
            <person name="Tian J.H."/>
            <person name="Sheng Y."/>
            <person name="Liu T."/>
            <person name="Pan Y.S."/>
            <person name="Xia L.Y."/>
            <person name="Li J."/>
            <person name="Zhao F."/>
            <person name="Cao W.C."/>
        </authorList>
    </citation>
    <scope>NUCLEOTIDE SEQUENCE</scope>
    <source>
        <strain evidence="2">Rsan-2018</strain>
    </source>
</reference>
<gene>
    <name evidence="2" type="ORF">HPB52_020627</name>
</gene>
<dbReference type="InterPro" id="IPR029600">
    <property type="entry name" value="IFT81"/>
</dbReference>
<dbReference type="GO" id="GO:0060271">
    <property type="term" value="P:cilium assembly"/>
    <property type="evidence" value="ECO:0007669"/>
    <property type="project" value="InterPro"/>
</dbReference>
<dbReference type="Proteomes" id="UP000821837">
    <property type="component" value="Chromosome 3"/>
</dbReference>
<feature type="region of interest" description="Disordered" evidence="1">
    <location>
        <begin position="136"/>
        <end position="156"/>
    </location>
</feature>
<dbReference type="PANTHER" id="PTHR15614">
    <property type="entry name" value="INTRAFLAGELLAR TRANSPORT PROTEIN 81 HOMOLOG"/>
    <property type="match status" value="1"/>
</dbReference>
<comment type="caution">
    <text evidence="2">The sequence shown here is derived from an EMBL/GenBank/DDBJ whole genome shotgun (WGS) entry which is preliminary data.</text>
</comment>
<dbReference type="VEuPathDB" id="VectorBase:RSAN_058339"/>
<dbReference type="GO" id="GO:0030992">
    <property type="term" value="C:intraciliary transport particle B"/>
    <property type="evidence" value="ECO:0007669"/>
    <property type="project" value="InterPro"/>
</dbReference>
<dbReference type="AlphaFoldDB" id="A0A9D4T1L9"/>
<dbReference type="GO" id="GO:0042073">
    <property type="term" value="P:intraciliary transport"/>
    <property type="evidence" value="ECO:0007669"/>
    <property type="project" value="InterPro"/>
</dbReference>
<name>A0A9D4T1L9_RHISA</name>
<organism evidence="2 3">
    <name type="scientific">Rhipicephalus sanguineus</name>
    <name type="common">Brown dog tick</name>
    <name type="synonym">Ixodes sanguineus</name>
    <dbReference type="NCBI Taxonomy" id="34632"/>
    <lineage>
        <taxon>Eukaryota</taxon>
        <taxon>Metazoa</taxon>
        <taxon>Ecdysozoa</taxon>
        <taxon>Arthropoda</taxon>
        <taxon>Chelicerata</taxon>
        <taxon>Arachnida</taxon>
        <taxon>Acari</taxon>
        <taxon>Parasitiformes</taxon>
        <taxon>Ixodida</taxon>
        <taxon>Ixodoidea</taxon>
        <taxon>Ixodidae</taxon>
        <taxon>Rhipicephalinae</taxon>
        <taxon>Rhipicephalus</taxon>
        <taxon>Rhipicephalus</taxon>
    </lineage>
</organism>